<accession>A0AA38CUL9</accession>
<sequence length="373" mass="41718">MPTITDMEEEMIENLHLQDDDDVEDDDEDEDESSDEEEDVHLGFLDDLKHPYAQSKAGGTPVWLDPINIPSGNDSCCGVCGNPLQLLMQVFANIDDASQRTLYVFMCPSMACLQQDQVEQRNSKPCRSVKVFRCQLPKKNPFFSELGVPLSSGVALCSWCGTWRGAKICSGCKLARYCSRQHQVSHWKSGHAANCRKIQSSSMTVAAVSGLTVNQNSSELVNGPGSQVDCQVKAASTGLWPEFEVIDKYMDDSDSGDSNGKVSTNAIEDEQEKDGEFFKNFINMEASKDQKHWASFQERVANNTSQVLRYCWSKNAKILWPRLGGQPQNTDIPNCTVCNGPRYFEFQVKLLSDAWFNMILCGNNLEQKSLCNR</sequence>
<proteinExistence type="predicted"/>
<keyword evidence="3" id="KW-0862">Zinc</keyword>
<keyword evidence="2 4" id="KW-0863">Zinc-finger</keyword>
<dbReference type="SUPFAM" id="SSF144232">
    <property type="entry name" value="HIT/MYND zinc finger-like"/>
    <property type="match status" value="1"/>
</dbReference>
<dbReference type="Proteomes" id="UP000824469">
    <property type="component" value="Unassembled WGS sequence"/>
</dbReference>
<evidence type="ECO:0000256" key="2">
    <source>
        <dbReference type="ARBA" id="ARBA00022771"/>
    </source>
</evidence>
<gene>
    <name evidence="7" type="ORF">KI387_014402</name>
</gene>
<dbReference type="OMA" id="HQVIRYS"/>
<dbReference type="GO" id="GO:0008270">
    <property type="term" value="F:zinc ion binding"/>
    <property type="evidence" value="ECO:0007669"/>
    <property type="project" value="UniProtKB-KW"/>
</dbReference>
<dbReference type="PANTHER" id="PTHR12298:SF4">
    <property type="entry name" value="PROGRAMMED CELL DEATH PROTEIN 2"/>
    <property type="match status" value="1"/>
</dbReference>
<evidence type="ECO:0000256" key="5">
    <source>
        <dbReference type="SAM" id="MobiDB-lite"/>
    </source>
</evidence>
<comment type="caution">
    <text evidence="7">The sequence shown here is derived from an EMBL/GenBank/DDBJ whole genome shotgun (WGS) entry which is preliminary data.</text>
</comment>
<feature type="non-terminal residue" evidence="7">
    <location>
        <position position="373"/>
    </location>
</feature>
<dbReference type="PANTHER" id="PTHR12298">
    <property type="entry name" value="PCDC2 PROGRAMMED CELL DEATH PROTEIN 2 -RELATED"/>
    <property type="match status" value="1"/>
</dbReference>
<keyword evidence="1" id="KW-0479">Metal-binding</keyword>
<keyword evidence="8" id="KW-1185">Reference proteome</keyword>
<evidence type="ECO:0000256" key="1">
    <source>
        <dbReference type="ARBA" id="ARBA00022723"/>
    </source>
</evidence>
<feature type="compositionally biased region" description="Acidic residues" evidence="5">
    <location>
        <begin position="19"/>
        <end position="39"/>
    </location>
</feature>
<evidence type="ECO:0000313" key="8">
    <source>
        <dbReference type="Proteomes" id="UP000824469"/>
    </source>
</evidence>
<organism evidence="7 8">
    <name type="scientific">Taxus chinensis</name>
    <name type="common">Chinese yew</name>
    <name type="synonym">Taxus wallichiana var. chinensis</name>
    <dbReference type="NCBI Taxonomy" id="29808"/>
    <lineage>
        <taxon>Eukaryota</taxon>
        <taxon>Viridiplantae</taxon>
        <taxon>Streptophyta</taxon>
        <taxon>Embryophyta</taxon>
        <taxon>Tracheophyta</taxon>
        <taxon>Spermatophyta</taxon>
        <taxon>Pinopsida</taxon>
        <taxon>Pinidae</taxon>
        <taxon>Conifers II</taxon>
        <taxon>Cupressales</taxon>
        <taxon>Taxaceae</taxon>
        <taxon>Taxus</taxon>
    </lineage>
</organism>
<evidence type="ECO:0000256" key="3">
    <source>
        <dbReference type="ARBA" id="ARBA00022833"/>
    </source>
</evidence>
<dbReference type="AlphaFoldDB" id="A0AA38CUL9"/>
<feature type="domain" description="MYND-type" evidence="6">
    <location>
        <begin position="157"/>
        <end position="195"/>
    </location>
</feature>
<dbReference type="PROSITE" id="PS50865">
    <property type="entry name" value="ZF_MYND_2"/>
    <property type="match status" value="1"/>
</dbReference>
<protein>
    <recommendedName>
        <fullName evidence="6">MYND-type domain-containing protein</fullName>
    </recommendedName>
</protein>
<name>A0AA38CUL9_TAXCH</name>
<reference evidence="7 8" key="1">
    <citation type="journal article" date="2021" name="Nat. Plants">
        <title>The Taxus genome provides insights into paclitaxel biosynthesis.</title>
        <authorList>
            <person name="Xiong X."/>
            <person name="Gou J."/>
            <person name="Liao Q."/>
            <person name="Li Y."/>
            <person name="Zhou Q."/>
            <person name="Bi G."/>
            <person name="Li C."/>
            <person name="Du R."/>
            <person name="Wang X."/>
            <person name="Sun T."/>
            <person name="Guo L."/>
            <person name="Liang H."/>
            <person name="Lu P."/>
            <person name="Wu Y."/>
            <person name="Zhang Z."/>
            <person name="Ro D.K."/>
            <person name="Shang Y."/>
            <person name="Huang S."/>
            <person name="Yan J."/>
        </authorList>
    </citation>
    <scope>NUCLEOTIDE SEQUENCE [LARGE SCALE GENOMIC DNA]</scope>
    <source>
        <strain evidence="7">Ta-2019</strain>
    </source>
</reference>
<dbReference type="Pfam" id="PF01753">
    <property type="entry name" value="zf-MYND"/>
    <property type="match status" value="1"/>
</dbReference>
<dbReference type="Pfam" id="PF04194">
    <property type="entry name" value="PDCD2_C"/>
    <property type="match status" value="1"/>
</dbReference>
<evidence type="ECO:0000259" key="6">
    <source>
        <dbReference type="PROSITE" id="PS50865"/>
    </source>
</evidence>
<dbReference type="PROSITE" id="PS01360">
    <property type="entry name" value="ZF_MYND_1"/>
    <property type="match status" value="1"/>
</dbReference>
<dbReference type="Gene3D" id="6.10.140.2220">
    <property type="match status" value="1"/>
</dbReference>
<dbReference type="InterPro" id="IPR007320">
    <property type="entry name" value="PDCD2_C"/>
</dbReference>
<feature type="region of interest" description="Disordered" evidence="5">
    <location>
        <begin position="12"/>
        <end position="39"/>
    </location>
</feature>
<dbReference type="InterPro" id="IPR002893">
    <property type="entry name" value="Znf_MYND"/>
</dbReference>
<evidence type="ECO:0000256" key="4">
    <source>
        <dbReference type="PROSITE-ProRule" id="PRU00134"/>
    </source>
</evidence>
<dbReference type="GO" id="GO:0005737">
    <property type="term" value="C:cytoplasm"/>
    <property type="evidence" value="ECO:0007669"/>
    <property type="project" value="InterPro"/>
</dbReference>
<dbReference type="EMBL" id="JAHRHJ020000009">
    <property type="protein sequence ID" value="KAH9302819.1"/>
    <property type="molecule type" value="Genomic_DNA"/>
</dbReference>
<evidence type="ECO:0000313" key="7">
    <source>
        <dbReference type="EMBL" id="KAH9302819.1"/>
    </source>
</evidence>